<feature type="chain" id="PRO_5045548963" description="Lipoprotein" evidence="2">
    <location>
        <begin position="24"/>
        <end position="192"/>
    </location>
</feature>
<dbReference type="EMBL" id="BAABEP010000031">
    <property type="protein sequence ID" value="GAA3740283.1"/>
    <property type="molecule type" value="Genomic_DNA"/>
</dbReference>
<feature type="compositionally biased region" description="Low complexity" evidence="1">
    <location>
        <begin position="37"/>
        <end position="71"/>
    </location>
</feature>
<feature type="signal peptide" evidence="2">
    <location>
        <begin position="1"/>
        <end position="23"/>
    </location>
</feature>
<evidence type="ECO:0000313" key="3">
    <source>
        <dbReference type="EMBL" id="GAA3740283.1"/>
    </source>
</evidence>
<protein>
    <recommendedName>
        <fullName evidence="5">Lipoprotein</fullName>
    </recommendedName>
</protein>
<organism evidence="3 4">
    <name type="scientific">Streptomyces tremellae</name>
    <dbReference type="NCBI Taxonomy" id="1124239"/>
    <lineage>
        <taxon>Bacteria</taxon>
        <taxon>Bacillati</taxon>
        <taxon>Actinomycetota</taxon>
        <taxon>Actinomycetes</taxon>
        <taxon>Kitasatosporales</taxon>
        <taxon>Streptomycetaceae</taxon>
        <taxon>Streptomyces</taxon>
    </lineage>
</organism>
<accession>A0ABP7FL66</accession>
<comment type="caution">
    <text evidence="3">The sequence shown here is derived from an EMBL/GenBank/DDBJ whole genome shotgun (WGS) entry which is preliminary data.</text>
</comment>
<evidence type="ECO:0000256" key="2">
    <source>
        <dbReference type="SAM" id="SignalP"/>
    </source>
</evidence>
<feature type="region of interest" description="Disordered" evidence="1">
    <location>
        <begin position="31"/>
        <end position="71"/>
    </location>
</feature>
<feature type="region of interest" description="Disordered" evidence="1">
    <location>
        <begin position="158"/>
        <end position="192"/>
    </location>
</feature>
<evidence type="ECO:0000313" key="4">
    <source>
        <dbReference type="Proteomes" id="UP001499884"/>
    </source>
</evidence>
<evidence type="ECO:0008006" key="5">
    <source>
        <dbReference type="Google" id="ProtNLM"/>
    </source>
</evidence>
<evidence type="ECO:0000256" key="1">
    <source>
        <dbReference type="SAM" id="MobiDB-lite"/>
    </source>
</evidence>
<name>A0ABP7FL66_9ACTN</name>
<dbReference type="RefSeq" id="WP_345649582.1">
    <property type="nucleotide sequence ID" value="NZ_BAABEP010000031.1"/>
</dbReference>
<dbReference type="Proteomes" id="UP001499884">
    <property type="component" value="Unassembled WGS sequence"/>
</dbReference>
<keyword evidence="2" id="KW-0732">Signal</keyword>
<dbReference type="PROSITE" id="PS51257">
    <property type="entry name" value="PROKAR_LIPOPROTEIN"/>
    <property type="match status" value="1"/>
</dbReference>
<reference evidence="4" key="1">
    <citation type="journal article" date="2019" name="Int. J. Syst. Evol. Microbiol.">
        <title>The Global Catalogue of Microorganisms (GCM) 10K type strain sequencing project: providing services to taxonomists for standard genome sequencing and annotation.</title>
        <authorList>
            <consortium name="The Broad Institute Genomics Platform"/>
            <consortium name="The Broad Institute Genome Sequencing Center for Infectious Disease"/>
            <person name="Wu L."/>
            <person name="Ma J."/>
        </authorList>
    </citation>
    <scope>NUCLEOTIDE SEQUENCE [LARGE SCALE GENOMIC DNA]</scope>
    <source>
        <strain evidence="4">JCM 30846</strain>
    </source>
</reference>
<sequence>MRRITGAGAFAAAGTAVTALLLAGCGGGGSDDTSASRAPGADTRTGGAGAPAASASAHPPSPSTGTGPGSRTVAQVAAGLAGTWQGETDGSVVTLAVKGVQAVVIADGHVCQGTIQEMGVPMLAMTCTDGDRNRVMGVVSSNDGRTAVIAWGDTKRDTLKKTASVPSGLPSRVPSGPPSGARPSEGASASGA</sequence>
<keyword evidence="4" id="KW-1185">Reference proteome</keyword>
<gene>
    <name evidence="3" type="ORF">GCM10023082_41590</name>
</gene>
<proteinExistence type="predicted"/>